<dbReference type="SUPFAM" id="SSF81383">
    <property type="entry name" value="F-box domain"/>
    <property type="match status" value="1"/>
</dbReference>
<dbReference type="InterPro" id="IPR001810">
    <property type="entry name" value="F-box_dom"/>
</dbReference>
<keyword evidence="3" id="KW-1185">Reference proteome</keyword>
<gene>
    <name evidence="2" type="ORF">MERR_LOCUS38486</name>
</gene>
<sequence length="388" mass="44195">MTRRRKSKIPDLPHELEEEILSKVPANSLQNLKTTCKRWYSLFRDPRFVEKNLGSEAAREREIILLMNFTVCSIRIDTGVIHDGLKPTLIFSGTLKNLKISEIFQCDGLILCTPKGNGRRGRLLIWNPCNGERKWIKPREVNAISASYALGFGYGNGSYKILTLRSYETSAEDIRSEFEIYDLSSDSWKVIDGSACGIDLLSPGVSLRENAYWIAFDGEIGIHMLNFDFERERFGRVPLPFQSEDCCDTFLLSVVRDGRLSLLYQSRYSSEATIWVTDEGKEMSWSVSLEVDLCEFMREDGVMMNLESFLLDEENGVAVCCVTEIEGNGGIARIFIVGEDLHVEAFDDERRKGRSFHHSPLLLSYVPSLVRLEKDKTKRQKKENNKGG</sequence>
<dbReference type="OrthoDB" id="1631251at2759"/>
<dbReference type="Proteomes" id="UP000467841">
    <property type="component" value="Unassembled WGS sequence"/>
</dbReference>
<evidence type="ECO:0000313" key="2">
    <source>
        <dbReference type="EMBL" id="CAA7051251.1"/>
    </source>
</evidence>
<dbReference type="Pfam" id="PF00646">
    <property type="entry name" value="F-box"/>
    <property type="match status" value="1"/>
</dbReference>
<dbReference type="InterPro" id="IPR050796">
    <property type="entry name" value="SCF_F-box_component"/>
</dbReference>
<reference evidence="2" key="1">
    <citation type="submission" date="2020-01" db="EMBL/GenBank/DDBJ databases">
        <authorList>
            <person name="Mishra B."/>
        </authorList>
    </citation>
    <scope>NUCLEOTIDE SEQUENCE [LARGE SCALE GENOMIC DNA]</scope>
</reference>
<proteinExistence type="predicted"/>
<dbReference type="CDD" id="cd22157">
    <property type="entry name" value="F-box_AtFBW1-like"/>
    <property type="match status" value="1"/>
</dbReference>
<protein>
    <recommendedName>
        <fullName evidence="1">F-box domain-containing protein</fullName>
    </recommendedName>
</protein>
<dbReference type="NCBIfam" id="TIGR01640">
    <property type="entry name" value="F_box_assoc_1"/>
    <property type="match status" value="1"/>
</dbReference>
<dbReference type="EMBL" id="CACVBM020001473">
    <property type="protein sequence ID" value="CAA7051251.1"/>
    <property type="molecule type" value="Genomic_DNA"/>
</dbReference>
<comment type="caution">
    <text evidence="2">The sequence shown here is derived from an EMBL/GenBank/DDBJ whole genome shotgun (WGS) entry which is preliminary data.</text>
</comment>
<evidence type="ECO:0000259" key="1">
    <source>
        <dbReference type="PROSITE" id="PS50181"/>
    </source>
</evidence>
<evidence type="ECO:0000313" key="3">
    <source>
        <dbReference type="Proteomes" id="UP000467841"/>
    </source>
</evidence>
<dbReference type="PANTHER" id="PTHR31672:SF13">
    <property type="entry name" value="F-BOX PROTEIN CPR30-LIKE"/>
    <property type="match status" value="1"/>
</dbReference>
<dbReference type="AlphaFoldDB" id="A0A6D2KG40"/>
<dbReference type="Gene3D" id="1.20.1280.50">
    <property type="match status" value="1"/>
</dbReference>
<dbReference type="Pfam" id="PF07734">
    <property type="entry name" value="FBA_1"/>
    <property type="match status" value="1"/>
</dbReference>
<accession>A0A6D2KG40</accession>
<name>A0A6D2KG40_9BRAS</name>
<dbReference type="PROSITE" id="PS50181">
    <property type="entry name" value="FBOX"/>
    <property type="match status" value="1"/>
</dbReference>
<dbReference type="InterPro" id="IPR017451">
    <property type="entry name" value="F-box-assoc_interact_dom"/>
</dbReference>
<dbReference type="SMART" id="SM00256">
    <property type="entry name" value="FBOX"/>
    <property type="match status" value="1"/>
</dbReference>
<feature type="domain" description="F-box" evidence="1">
    <location>
        <begin position="6"/>
        <end position="52"/>
    </location>
</feature>
<dbReference type="InterPro" id="IPR006527">
    <property type="entry name" value="F-box-assoc_dom_typ1"/>
</dbReference>
<organism evidence="2 3">
    <name type="scientific">Microthlaspi erraticum</name>
    <dbReference type="NCBI Taxonomy" id="1685480"/>
    <lineage>
        <taxon>Eukaryota</taxon>
        <taxon>Viridiplantae</taxon>
        <taxon>Streptophyta</taxon>
        <taxon>Embryophyta</taxon>
        <taxon>Tracheophyta</taxon>
        <taxon>Spermatophyta</taxon>
        <taxon>Magnoliopsida</taxon>
        <taxon>eudicotyledons</taxon>
        <taxon>Gunneridae</taxon>
        <taxon>Pentapetalae</taxon>
        <taxon>rosids</taxon>
        <taxon>malvids</taxon>
        <taxon>Brassicales</taxon>
        <taxon>Brassicaceae</taxon>
        <taxon>Coluteocarpeae</taxon>
        <taxon>Microthlaspi</taxon>
    </lineage>
</organism>
<dbReference type="InterPro" id="IPR036047">
    <property type="entry name" value="F-box-like_dom_sf"/>
</dbReference>
<dbReference type="PANTHER" id="PTHR31672">
    <property type="entry name" value="BNACNNG10540D PROTEIN"/>
    <property type="match status" value="1"/>
</dbReference>